<feature type="transmembrane region" description="Helical" evidence="8">
    <location>
        <begin position="81"/>
        <end position="101"/>
    </location>
</feature>
<keyword evidence="3" id="KW-0813">Transport</keyword>
<reference evidence="10" key="2">
    <citation type="submission" date="2021-01" db="EMBL/GenBank/DDBJ databases">
        <authorList>
            <person name="Mieszkin S."/>
            <person name="Pouder E."/>
            <person name="Alain K."/>
        </authorList>
    </citation>
    <scope>NUCLEOTIDE SEQUENCE</scope>
    <source>
        <strain evidence="10">HW T2.11</strain>
    </source>
</reference>
<gene>
    <name evidence="10" type="ORF">ASILVAE211_03450</name>
</gene>
<organism evidence="10 11">
    <name type="scientific">Acidisoma silvae</name>
    <dbReference type="NCBI Taxonomy" id="2802396"/>
    <lineage>
        <taxon>Bacteria</taxon>
        <taxon>Pseudomonadati</taxon>
        <taxon>Pseudomonadota</taxon>
        <taxon>Alphaproteobacteria</taxon>
        <taxon>Acetobacterales</taxon>
        <taxon>Acidocellaceae</taxon>
        <taxon>Acidisoma</taxon>
    </lineage>
</organism>
<feature type="transmembrane region" description="Helical" evidence="8">
    <location>
        <begin position="372"/>
        <end position="394"/>
    </location>
</feature>
<dbReference type="Proteomes" id="UP000708298">
    <property type="component" value="Unassembled WGS sequence"/>
</dbReference>
<feature type="transmembrane region" description="Helical" evidence="8">
    <location>
        <begin position="107"/>
        <end position="129"/>
    </location>
</feature>
<evidence type="ECO:0000256" key="8">
    <source>
        <dbReference type="SAM" id="Phobius"/>
    </source>
</evidence>
<evidence type="ECO:0000313" key="11">
    <source>
        <dbReference type="Proteomes" id="UP000708298"/>
    </source>
</evidence>
<name>A0A963YNQ0_9PROT</name>
<feature type="transmembrane region" description="Helical" evidence="8">
    <location>
        <begin position="219"/>
        <end position="240"/>
    </location>
</feature>
<feature type="transmembrane region" description="Helical" evidence="8">
    <location>
        <begin position="344"/>
        <end position="366"/>
    </location>
</feature>
<evidence type="ECO:0000313" key="10">
    <source>
        <dbReference type="EMBL" id="MCB8874226.1"/>
    </source>
</evidence>
<comment type="similarity">
    <text evidence="2">Belongs to the major facilitator superfamily.</text>
</comment>
<feature type="transmembrane region" description="Helical" evidence="8">
    <location>
        <begin position="168"/>
        <end position="190"/>
    </location>
</feature>
<accession>A0A963YNQ0</accession>
<dbReference type="InterPro" id="IPR020846">
    <property type="entry name" value="MFS_dom"/>
</dbReference>
<dbReference type="SUPFAM" id="SSF103473">
    <property type="entry name" value="MFS general substrate transporter"/>
    <property type="match status" value="1"/>
</dbReference>
<evidence type="ECO:0000256" key="6">
    <source>
        <dbReference type="ARBA" id="ARBA00022989"/>
    </source>
</evidence>
<feature type="transmembrane region" description="Helical" evidence="8">
    <location>
        <begin position="252"/>
        <end position="274"/>
    </location>
</feature>
<feature type="transmembrane region" description="Helical" evidence="8">
    <location>
        <begin position="12"/>
        <end position="32"/>
    </location>
</feature>
<feature type="domain" description="Major facilitator superfamily (MFS) profile" evidence="9">
    <location>
        <begin position="12"/>
        <end position="396"/>
    </location>
</feature>
<keyword evidence="7 8" id="KW-0472">Membrane</keyword>
<dbReference type="CDD" id="cd17324">
    <property type="entry name" value="MFS_NepI_like"/>
    <property type="match status" value="1"/>
</dbReference>
<evidence type="ECO:0000256" key="7">
    <source>
        <dbReference type="ARBA" id="ARBA00023136"/>
    </source>
</evidence>
<dbReference type="InterPro" id="IPR036259">
    <property type="entry name" value="MFS_trans_sf"/>
</dbReference>
<dbReference type="PANTHER" id="PTHR43271:SF1">
    <property type="entry name" value="INNER MEMBRANE TRANSPORT PROTEIN YNFM"/>
    <property type="match status" value="1"/>
</dbReference>
<comment type="caution">
    <text evidence="10">The sequence shown here is derived from an EMBL/GenBank/DDBJ whole genome shotgun (WGS) entry which is preliminary data.</text>
</comment>
<keyword evidence="11" id="KW-1185">Reference proteome</keyword>
<dbReference type="GO" id="GO:0022857">
    <property type="term" value="F:transmembrane transporter activity"/>
    <property type="evidence" value="ECO:0007669"/>
    <property type="project" value="InterPro"/>
</dbReference>
<protein>
    <submittedName>
        <fullName evidence="10">MFS transporter</fullName>
    </submittedName>
</protein>
<evidence type="ECO:0000256" key="5">
    <source>
        <dbReference type="ARBA" id="ARBA00022692"/>
    </source>
</evidence>
<proteinExistence type="inferred from homology"/>
<dbReference type="EMBL" id="JAESVB010000001">
    <property type="protein sequence ID" value="MCB8874226.1"/>
    <property type="molecule type" value="Genomic_DNA"/>
</dbReference>
<feature type="transmembrane region" description="Helical" evidence="8">
    <location>
        <begin position="141"/>
        <end position="162"/>
    </location>
</feature>
<dbReference type="GO" id="GO:0005886">
    <property type="term" value="C:plasma membrane"/>
    <property type="evidence" value="ECO:0007669"/>
    <property type="project" value="UniProtKB-SubCell"/>
</dbReference>
<keyword evidence="4" id="KW-1003">Cell membrane</keyword>
<dbReference type="Pfam" id="PF07690">
    <property type="entry name" value="MFS_1"/>
    <property type="match status" value="1"/>
</dbReference>
<evidence type="ECO:0000259" key="9">
    <source>
        <dbReference type="PROSITE" id="PS50850"/>
    </source>
</evidence>
<feature type="transmembrane region" description="Helical" evidence="8">
    <location>
        <begin position="286"/>
        <end position="304"/>
    </location>
</feature>
<evidence type="ECO:0000256" key="1">
    <source>
        <dbReference type="ARBA" id="ARBA00004651"/>
    </source>
</evidence>
<comment type="subcellular location">
    <subcellularLocation>
        <location evidence="1">Cell membrane</location>
        <topology evidence="1">Multi-pass membrane protein</topology>
    </subcellularLocation>
</comment>
<dbReference type="PANTHER" id="PTHR43271">
    <property type="entry name" value="BLL2771 PROTEIN"/>
    <property type="match status" value="1"/>
</dbReference>
<dbReference type="PROSITE" id="PS50850">
    <property type="entry name" value="MFS"/>
    <property type="match status" value="1"/>
</dbReference>
<dbReference type="Gene3D" id="1.20.1250.20">
    <property type="entry name" value="MFS general substrate transporter like domains"/>
    <property type="match status" value="1"/>
</dbReference>
<dbReference type="InterPro" id="IPR011701">
    <property type="entry name" value="MFS"/>
</dbReference>
<keyword evidence="6 8" id="KW-1133">Transmembrane helix</keyword>
<feature type="transmembrane region" description="Helical" evidence="8">
    <location>
        <begin position="310"/>
        <end position="332"/>
    </location>
</feature>
<keyword evidence="5 8" id="KW-0812">Transmembrane</keyword>
<sequence length="403" mass="42353">MPPQKVRLGTPDYRRISLALFLAGFATFSLLYCTQPLLPLFSHHFHITPASSSLALSLSTGALAGAIMLAAVVSETSGRRALMFVSMTAASVMNIVAGLAPSWPLLLIARALEGFVLGGVPAVAMAYLAEEIEGKSLGLAMGRYVAGTAFGGMSGRVAEAFLAEFVGWRAALCTMGVLGVLAALAFFLLLPRSRYFVRKDGFDPGFHFRAWGGHLTSRALPLLFAIGFLVMGAFVTIYNYAGFRLMAAPYHLSPTVIGLVFTVYLFGILASSMAGSAADRLGRARVLPIGLILALAGAICTLSPALPVIILGIILLTVGFFVSHSVASGWVGRLAAGSKGHASSLYLLAYYLGSSLAGTAGGWFWSHWGWHGVVGFAGTCLTLALLCGIGVGRLSRQQVAETR</sequence>
<feature type="transmembrane region" description="Helical" evidence="8">
    <location>
        <begin position="52"/>
        <end position="74"/>
    </location>
</feature>
<reference evidence="10" key="1">
    <citation type="journal article" date="2021" name="Microorganisms">
        <title>Acidisoma silvae sp. nov. and Acidisomacellulosilytica sp. nov., Two Acidophilic Bacteria Isolated from Decaying Wood, Hydrolyzing Cellulose and Producing Poly-3-hydroxybutyrate.</title>
        <authorList>
            <person name="Mieszkin S."/>
            <person name="Pouder E."/>
            <person name="Uroz S."/>
            <person name="Simon-Colin C."/>
            <person name="Alain K."/>
        </authorList>
    </citation>
    <scope>NUCLEOTIDE SEQUENCE</scope>
    <source>
        <strain evidence="10">HW T2.11</strain>
    </source>
</reference>
<evidence type="ECO:0000256" key="3">
    <source>
        <dbReference type="ARBA" id="ARBA00022448"/>
    </source>
</evidence>
<evidence type="ECO:0000256" key="4">
    <source>
        <dbReference type="ARBA" id="ARBA00022475"/>
    </source>
</evidence>
<dbReference type="AlphaFoldDB" id="A0A963YNQ0"/>
<evidence type="ECO:0000256" key="2">
    <source>
        <dbReference type="ARBA" id="ARBA00008335"/>
    </source>
</evidence>